<reference evidence="1" key="1">
    <citation type="submission" date="2020-11" db="EMBL/GenBank/DDBJ databases">
        <authorList>
            <person name="Whitehead M."/>
        </authorList>
    </citation>
    <scope>NUCLEOTIDE SEQUENCE</scope>
    <source>
        <strain evidence="1">EGII</strain>
    </source>
</reference>
<evidence type="ECO:0000313" key="1">
    <source>
        <dbReference type="EMBL" id="CAD6996308.1"/>
    </source>
</evidence>
<dbReference type="EMBL" id="CAJHJT010000001">
    <property type="protein sequence ID" value="CAD6996308.1"/>
    <property type="molecule type" value="Genomic_DNA"/>
</dbReference>
<protein>
    <submittedName>
        <fullName evidence="1">(Mediterranean fruit fly) hypothetical protein</fullName>
    </submittedName>
</protein>
<keyword evidence="2" id="KW-1185">Reference proteome</keyword>
<sequence length="53" mass="6259">HDSFVWNISSAQQHYLTQYEACELTNILLGDSGYIMAPFLLTQYRDLQYNTRE</sequence>
<dbReference type="Proteomes" id="UP000606786">
    <property type="component" value="Unassembled WGS sequence"/>
</dbReference>
<feature type="non-terminal residue" evidence="1">
    <location>
        <position position="1"/>
    </location>
</feature>
<proteinExistence type="predicted"/>
<name>A0A811UDA9_CERCA</name>
<comment type="caution">
    <text evidence="1">The sequence shown here is derived from an EMBL/GenBank/DDBJ whole genome shotgun (WGS) entry which is preliminary data.</text>
</comment>
<evidence type="ECO:0000313" key="2">
    <source>
        <dbReference type="Proteomes" id="UP000606786"/>
    </source>
</evidence>
<accession>A0A811UDA9</accession>
<gene>
    <name evidence="1" type="ORF">CCAP1982_LOCUS4987</name>
</gene>
<dbReference type="AlphaFoldDB" id="A0A811UDA9"/>
<organism evidence="1 2">
    <name type="scientific">Ceratitis capitata</name>
    <name type="common">Mediterranean fruit fly</name>
    <name type="synonym">Tephritis capitata</name>
    <dbReference type="NCBI Taxonomy" id="7213"/>
    <lineage>
        <taxon>Eukaryota</taxon>
        <taxon>Metazoa</taxon>
        <taxon>Ecdysozoa</taxon>
        <taxon>Arthropoda</taxon>
        <taxon>Hexapoda</taxon>
        <taxon>Insecta</taxon>
        <taxon>Pterygota</taxon>
        <taxon>Neoptera</taxon>
        <taxon>Endopterygota</taxon>
        <taxon>Diptera</taxon>
        <taxon>Brachycera</taxon>
        <taxon>Muscomorpha</taxon>
        <taxon>Tephritoidea</taxon>
        <taxon>Tephritidae</taxon>
        <taxon>Ceratitis</taxon>
        <taxon>Ceratitis</taxon>
    </lineage>
</organism>